<sequence>MAIVASSHLHRRNQRGRHTAFADRFIVPVGYWIRTGLVCMHDGRDYDMATVRRLVGAPVDFDLRLLRRGTHREQRRATAVADVSFGSPKLHFAALADEFDVTATRERGAEHAADRYSLWLDVVRGTPRAHAWAPQAHRIGADGRTLHAARRAFLRQPRVEAMVHHNRTHPSVHLDPDELDAFQAGKRNYVTYHRLAATVGDALITGMNQEPMRARSPLLSQRLGFLTAANAHLDTLATTAMLAFRRAEPLVWEAGPVLPPTPAVWTARQLASARY</sequence>
<evidence type="ECO:0000313" key="2">
    <source>
        <dbReference type="Proteomes" id="UP001058271"/>
    </source>
</evidence>
<protein>
    <submittedName>
        <fullName evidence="1">Uncharacterized protein</fullName>
    </submittedName>
</protein>
<dbReference type="Proteomes" id="UP001058271">
    <property type="component" value="Chromosome"/>
</dbReference>
<evidence type="ECO:0000313" key="1">
    <source>
        <dbReference type="EMBL" id="UWZ39752.1"/>
    </source>
</evidence>
<organism evidence="1 2">
    <name type="scientific">Dactylosporangium roseum</name>
    <dbReference type="NCBI Taxonomy" id="47989"/>
    <lineage>
        <taxon>Bacteria</taxon>
        <taxon>Bacillati</taxon>
        <taxon>Actinomycetota</taxon>
        <taxon>Actinomycetes</taxon>
        <taxon>Micromonosporales</taxon>
        <taxon>Micromonosporaceae</taxon>
        <taxon>Dactylosporangium</taxon>
    </lineage>
</organism>
<dbReference type="RefSeq" id="WP_260729180.1">
    <property type="nucleotide sequence ID" value="NZ_BAAABS010000075.1"/>
</dbReference>
<reference evidence="1" key="1">
    <citation type="submission" date="2021-04" db="EMBL/GenBank/DDBJ databases">
        <title>Biosynthetic gene clusters of Dactylosporangioum roseum.</title>
        <authorList>
            <person name="Hartkoorn R.C."/>
            <person name="Beaudoing E."/>
            <person name="Hot D."/>
            <person name="Moureu S."/>
        </authorList>
    </citation>
    <scope>NUCLEOTIDE SEQUENCE</scope>
    <source>
        <strain evidence="1">NRRL B-16295</strain>
    </source>
</reference>
<accession>A0ABY5ZD01</accession>
<name>A0ABY5ZD01_9ACTN</name>
<dbReference type="EMBL" id="CP073721">
    <property type="protein sequence ID" value="UWZ39752.1"/>
    <property type="molecule type" value="Genomic_DNA"/>
</dbReference>
<keyword evidence="2" id="KW-1185">Reference proteome</keyword>
<gene>
    <name evidence="1" type="ORF">Drose_16935</name>
</gene>
<proteinExistence type="predicted"/>